<evidence type="ECO:0000256" key="2">
    <source>
        <dbReference type="ARBA" id="ARBA00022723"/>
    </source>
</evidence>
<evidence type="ECO:0000259" key="8">
    <source>
        <dbReference type="Pfam" id="PF01435"/>
    </source>
</evidence>
<keyword evidence="5 6" id="KW-0482">Metalloprotease</keyword>
<evidence type="ECO:0000256" key="1">
    <source>
        <dbReference type="ARBA" id="ARBA00022670"/>
    </source>
</evidence>
<evidence type="ECO:0000256" key="5">
    <source>
        <dbReference type="ARBA" id="ARBA00023049"/>
    </source>
</evidence>
<feature type="transmembrane region" description="Helical" evidence="7">
    <location>
        <begin position="6"/>
        <end position="23"/>
    </location>
</feature>
<proteinExistence type="inferred from homology"/>
<dbReference type="PANTHER" id="PTHR34978:SF3">
    <property type="entry name" value="SLR0241 PROTEIN"/>
    <property type="match status" value="1"/>
</dbReference>
<feature type="domain" description="Peptidase M48" evidence="8">
    <location>
        <begin position="136"/>
        <end position="193"/>
    </location>
</feature>
<evidence type="ECO:0000313" key="10">
    <source>
        <dbReference type="Proteomes" id="UP000198727"/>
    </source>
</evidence>
<keyword evidence="3 6" id="KW-0378">Hydrolase</keyword>
<dbReference type="Gene3D" id="3.30.2010.10">
    <property type="entry name" value="Metalloproteases ('zincins'), catalytic domain"/>
    <property type="match status" value="1"/>
</dbReference>
<organism evidence="9 10">
    <name type="scientific">Amycolatopsis arida</name>
    <dbReference type="NCBI Taxonomy" id="587909"/>
    <lineage>
        <taxon>Bacteria</taxon>
        <taxon>Bacillati</taxon>
        <taxon>Actinomycetota</taxon>
        <taxon>Actinomycetes</taxon>
        <taxon>Pseudonocardiales</taxon>
        <taxon>Pseudonocardiaceae</taxon>
        <taxon>Amycolatopsis</taxon>
    </lineage>
</organism>
<keyword evidence="7" id="KW-1133">Transmembrane helix</keyword>
<evidence type="ECO:0000256" key="7">
    <source>
        <dbReference type="SAM" id="Phobius"/>
    </source>
</evidence>
<keyword evidence="7" id="KW-0812">Transmembrane</keyword>
<dbReference type="GO" id="GO:0046872">
    <property type="term" value="F:metal ion binding"/>
    <property type="evidence" value="ECO:0007669"/>
    <property type="project" value="UniProtKB-KW"/>
</dbReference>
<keyword evidence="10" id="KW-1185">Reference proteome</keyword>
<dbReference type="Proteomes" id="UP000198727">
    <property type="component" value="Unassembled WGS sequence"/>
</dbReference>
<dbReference type="AlphaFoldDB" id="A0A1I5SNF8"/>
<dbReference type="RefSeq" id="WP_092529865.1">
    <property type="nucleotide sequence ID" value="NZ_FOWW01000003.1"/>
</dbReference>
<comment type="similarity">
    <text evidence="6">Belongs to the peptidase M48 family.</text>
</comment>
<keyword evidence="4 6" id="KW-0862">Zinc</keyword>
<evidence type="ECO:0000256" key="6">
    <source>
        <dbReference type="RuleBase" id="RU003983"/>
    </source>
</evidence>
<keyword evidence="7" id="KW-0472">Membrane</keyword>
<dbReference type="PANTHER" id="PTHR34978">
    <property type="entry name" value="POSSIBLE SENSOR-TRANSDUCER PROTEIN BLAR"/>
    <property type="match status" value="1"/>
</dbReference>
<dbReference type="STRING" id="587909.SAMN05421810_103193"/>
<comment type="cofactor">
    <cofactor evidence="6">
        <name>Zn(2+)</name>
        <dbReference type="ChEBI" id="CHEBI:29105"/>
    </cofactor>
    <text evidence="6">Binds 1 zinc ion per subunit.</text>
</comment>
<evidence type="ECO:0000313" key="9">
    <source>
        <dbReference type="EMBL" id="SFP71836.1"/>
    </source>
</evidence>
<feature type="transmembrane region" description="Helical" evidence="7">
    <location>
        <begin position="94"/>
        <end position="116"/>
    </location>
</feature>
<dbReference type="Pfam" id="PF01435">
    <property type="entry name" value="Peptidase_M48"/>
    <property type="match status" value="1"/>
</dbReference>
<dbReference type="InterPro" id="IPR052173">
    <property type="entry name" value="Beta-lactam_resp_regulator"/>
</dbReference>
<keyword evidence="2" id="KW-0479">Metal-binding</keyword>
<dbReference type="GO" id="GO:0006508">
    <property type="term" value="P:proteolysis"/>
    <property type="evidence" value="ECO:0007669"/>
    <property type="project" value="UniProtKB-KW"/>
</dbReference>
<gene>
    <name evidence="9" type="ORF">SAMN05421810_103193</name>
</gene>
<dbReference type="OrthoDB" id="9785340at2"/>
<protein>
    <submittedName>
        <fullName evidence="9">Zn-dependent protease with chaperone function</fullName>
    </submittedName>
</protein>
<sequence>MTFVLHHLGAFVLAAAVVLWLLWRGRAGGWPHACPRTALVLWQVVGLTVVLSVVGTLLGAGLAPFGRGVLPGLGELVAAVRDGRAVEVLGPVRLAAVAAGLALAGWLAGNQAVSLVRTARARSRHRTLLDIVASAEQDALVVDHPAAVAYCVPGRHPRIVVSAGARRLLTDVELAAVLAHERAHARERHDLVLAPFSALAARVRVLERICASIQMLVEMCADDRAARQHGREPLASALERFAASGPGAAPTGALAATDRALAARIHRLRHPARSVTPAGLLGVALLALATSASLFVVPA</sequence>
<evidence type="ECO:0000256" key="3">
    <source>
        <dbReference type="ARBA" id="ARBA00022801"/>
    </source>
</evidence>
<reference evidence="10" key="1">
    <citation type="submission" date="2016-10" db="EMBL/GenBank/DDBJ databases">
        <authorList>
            <person name="Varghese N."/>
            <person name="Submissions S."/>
        </authorList>
    </citation>
    <scope>NUCLEOTIDE SEQUENCE [LARGE SCALE GENOMIC DNA]</scope>
    <source>
        <strain evidence="10">CGMCC 4.5579</strain>
    </source>
</reference>
<dbReference type="GO" id="GO:0004222">
    <property type="term" value="F:metalloendopeptidase activity"/>
    <property type="evidence" value="ECO:0007669"/>
    <property type="project" value="InterPro"/>
</dbReference>
<evidence type="ECO:0000256" key="4">
    <source>
        <dbReference type="ARBA" id="ARBA00022833"/>
    </source>
</evidence>
<feature type="transmembrane region" description="Helical" evidence="7">
    <location>
        <begin position="44"/>
        <end position="65"/>
    </location>
</feature>
<keyword evidence="1 6" id="KW-0645">Protease</keyword>
<dbReference type="InterPro" id="IPR001915">
    <property type="entry name" value="Peptidase_M48"/>
</dbReference>
<dbReference type="CDD" id="cd07326">
    <property type="entry name" value="M56_BlaR1_MecR1_like"/>
    <property type="match status" value="1"/>
</dbReference>
<name>A0A1I5SNF8_9PSEU</name>
<dbReference type="EMBL" id="FOWW01000003">
    <property type="protein sequence ID" value="SFP71836.1"/>
    <property type="molecule type" value="Genomic_DNA"/>
</dbReference>
<feature type="transmembrane region" description="Helical" evidence="7">
    <location>
        <begin position="274"/>
        <end position="297"/>
    </location>
</feature>
<accession>A0A1I5SNF8</accession>